<dbReference type="PANTHER" id="PTHR33332">
    <property type="entry name" value="REVERSE TRANSCRIPTASE DOMAIN-CONTAINING PROTEIN"/>
    <property type="match status" value="1"/>
</dbReference>
<reference evidence="1" key="1">
    <citation type="submission" date="2009-04" db="EMBL/GenBank/DDBJ databases">
        <title>Rana catesbeiana ESTs and full-length cDNAs.</title>
        <authorList>
            <person name="Helbing C.C."/>
            <person name="Veldhoen N."/>
            <person name="Leong J."/>
            <person name="Koop B.F."/>
        </authorList>
    </citation>
    <scope>NUCLEOTIDE SEQUENCE</scope>
    <source>
        <tissue evidence="1">Mixed tissue</tissue>
    </source>
</reference>
<gene>
    <name evidence="1" type="primary">YO84</name>
</gene>
<name>C1C452_AQUCT</name>
<dbReference type="AlphaFoldDB" id="C1C452"/>
<protein>
    <submittedName>
        <fullName evidence="1">ZK1236.4</fullName>
    </submittedName>
</protein>
<accession>C1C452</accession>
<dbReference type="EMBL" id="BT081631">
    <property type="protein sequence ID" value="ACO51762.1"/>
    <property type="molecule type" value="mRNA"/>
</dbReference>
<proteinExistence type="evidence at transcript level"/>
<sequence>MDRELARGQNSERVVVGDSCSEWFRVGSGGPQGSVLGPLLFNIFINDTKLCSGITSLQDVSNLQANLNTLSNWATMWQMRFNVEKCKVMHYAKNIHASYMLGGVQLGETVVEKDLGGLVDHKLNNNMQCQAAVSKASKVLKY</sequence>
<evidence type="ECO:0000313" key="1">
    <source>
        <dbReference type="EMBL" id="ACO51762.1"/>
    </source>
</evidence>
<organism evidence="1">
    <name type="scientific">Aquarana catesbeiana</name>
    <name type="common">American bullfrog</name>
    <name type="synonym">Rana catesbeiana</name>
    <dbReference type="NCBI Taxonomy" id="8400"/>
    <lineage>
        <taxon>Eukaryota</taxon>
        <taxon>Metazoa</taxon>
        <taxon>Chordata</taxon>
        <taxon>Craniata</taxon>
        <taxon>Vertebrata</taxon>
        <taxon>Euteleostomi</taxon>
        <taxon>Amphibia</taxon>
        <taxon>Batrachia</taxon>
        <taxon>Anura</taxon>
        <taxon>Neobatrachia</taxon>
        <taxon>Ranoidea</taxon>
        <taxon>Ranidae</taxon>
        <taxon>Aquarana</taxon>
    </lineage>
</organism>